<protein>
    <submittedName>
        <fullName evidence="8">RagB/SusD family nutrient uptake outer membrane protein</fullName>
    </submittedName>
</protein>
<evidence type="ECO:0000259" key="6">
    <source>
        <dbReference type="Pfam" id="PF07980"/>
    </source>
</evidence>
<evidence type="ECO:0000256" key="1">
    <source>
        <dbReference type="ARBA" id="ARBA00004442"/>
    </source>
</evidence>
<comment type="similarity">
    <text evidence="2">Belongs to the SusD family.</text>
</comment>
<comment type="subcellular location">
    <subcellularLocation>
        <location evidence="1">Cell outer membrane</location>
    </subcellularLocation>
</comment>
<evidence type="ECO:0000256" key="3">
    <source>
        <dbReference type="ARBA" id="ARBA00022729"/>
    </source>
</evidence>
<dbReference type="GO" id="GO:0009279">
    <property type="term" value="C:cell outer membrane"/>
    <property type="evidence" value="ECO:0007669"/>
    <property type="project" value="UniProtKB-SubCell"/>
</dbReference>
<sequence length="472" mass="51966">MQAQHIKSLIYSCLTLGILMAGTGCSKFLEPDYKTNVTTDVIFSSDGNAQAAINGVYATMANNQTTNGEITRSTGMAADELSYYTASIVYDQFASNNLLVNNDNLNTFWVHFYSVIYQSNSIIENAGASSGLSAAFQKQIIGEAYFLRAFSHFYLVNLFGPVPLITTIEKNVTLYAPRASEADVYTQIKADLVMAMNNLPADYTISGGKRTRANKWAAAALLARVYLYTKDWANAEAMATQVLANTGLYKIQATADINKAFQNGNSESILELDRTPFSNYTNEGSAFVTTIGTAAILRYPMNTELVSSFESGDLRKTNWILQGASVSTPSKYKLNAAPATAALGENYLLLRVAELYLIRAEAKVQQDNFTGGADDINVIRNRAGLKNSTTMTDRASSMLAIENERRHELFCEWGHRWFDLKRWPGLTAGNKTRADDILGKLKAGWKTTATLFPIPQIPRSNNPNLTQNDGYN</sequence>
<feature type="domain" description="SusD-like N-terminal" evidence="7">
    <location>
        <begin position="47"/>
        <end position="227"/>
    </location>
</feature>
<dbReference type="OrthoDB" id="625727at2"/>
<keyword evidence="5" id="KW-0998">Cell outer membrane</keyword>
<dbReference type="RefSeq" id="WP_129001228.1">
    <property type="nucleotide sequence ID" value="NZ_SDHZ01000001.1"/>
</dbReference>
<evidence type="ECO:0000256" key="2">
    <source>
        <dbReference type="ARBA" id="ARBA00006275"/>
    </source>
</evidence>
<name>A0A4V1MAD3_9BACT</name>
<dbReference type="Pfam" id="PF14322">
    <property type="entry name" value="SusD-like_3"/>
    <property type="match status" value="1"/>
</dbReference>
<dbReference type="EMBL" id="SDHZ01000001">
    <property type="protein sequence ID" value="RXK85476.1"/>
    <property type="molecule type" value="Genomic_DNA"/>
</dbReference>
<evidence type="ECO:0000256" key="5">
    <source>
        <dbReference type="ARBA" id="ARBA00023237"/>
    </source>
</evidence>
<evidence type="ECO:0000313" key="9">
    <source>
        <dbReference type="Proteomes" id="UP000290545"/>
    </source>
</evidence>
<dbReference type="CDD" id="cd08977">
    <property type="entry name" value="SusD"/>
    <property type="match status" value="1"/>
</dbReference>
<gene>
    <name evidence="8" type="ORF">ESB13_01245</name>
</gene>
<dbReference type="PROSITE" id="PS51257">
    <property type="entry name" value="PROKAR_LIPOPROTEIN"/>
    <property type="match status" value="1"/>
</dbReference>
<proteinExistence type="inferred from homology"/>
<dbReference type="Proteomes" id="UP000290545">
    <property type="component" value="Unassembled WGS sequence"/>
</dbReference>
<dbReference type="InterPro" id="IPR033985">
    <property type="entry name" value="SusD-like_N"/>
</dbReference>
<evidence type="ECO:0000259" key="7">
    <source>
        <dbReference type="Pfam" id="PF14322"/>
    </source>
</evidence>
<dbReference type="AlphaFoldDB" id="A0A4V1MAD3"/>
<keyword evidence="3" id="KW-0732">Signal</keyword>
<dbReference type="InterPro" id="IPR012944">
    <property type="entry name" value="SusD_RagB_dom"/>
</dbReference>
<accession>A0A4V1MAD3</accession>
<keyword evidence="9" id="KW-1185">Reference proteome</keyword>
<organism evidence="8 9">
    <name type="scientific">Filimonas effusa</name>
    <dbReference type="NCBI Taxonomy" id="2508721"/>
    <lineage>
        <taxon>Bacteria</taxon>
        <taxon>Pseudomonadati</taxon>
        <taxon>Bacteroidota</taxon>
        <taxon>Chitinophagia</taxon>
        <taxon>Chitinophagales</taxon>
        <taxon>Chitinophagaceae</taxon>
        <taxon>Filimonas</taxon>
    </lineage>
</organism>
<dbReference type="SUPFAM" id="SSF48452">
    <property type="entry name" value="TPR-like"/>
    <property type="match status" value="1"/>
</dbReference>
<reference evidence="8 9" key="1">
    <citation type="submission" date="2019-01" db="EMBL/GenBank/DDBJ databases">
        <title>Filimonas sp. strain TTM-71.</title>
        <authorList>
            <person name="Chen W.-M."/>
        </authorList>
    </citation>
    <scope>NUCLEOTIDE SEQUENCE [LARGE SCALE GENOMIC DNA]</scope>
    <source>
        <strain evidence="8 9">TTM-71</strain>
    </source>
</reference>
<keyword evidence="4" id="KW-0472">Membrane</keyword>
<evidence type="ECO:0000256" key="4">
    <source>
        <dbReference type="ARBA" id="ARBA00023136"/>
    </source>
</evidence>
<feature type="domain" description="RagB/SusD" evidence="6">
    <location>
        <begin position="344"/>
        <end position="471"/>
    </location>
</feature>
<dbReference type="InterPro" id="IPR011990">
    <property type="entry name" value="TPR-like_helical_dom_sf"/>
</dbReference>
<dbReference type="Gene3D" id="1.25.40.390">
    <property type="match status" value="1"/>
</dbReference>
<comment type="caution">
    <text evidence="8">The sequence shown here is derived from an EMBL/GenBank/DDBJ whole genome shotgun (WGS) entry which is preliminary data.</text>
</comment>
<dbReference type="Pfam" id="PF07980">
    <property type="entry name" value="SusD_RagB"/>
    <property type="match status" value="1"/>
</dbReference>
<evidence type="ECO:0000313" key="8">
    <source>
        <dbReference type="EMBL" id="RXK85476.1"/>
    </source>
</evidence>